<feature type="transmembrane region" description="Helical" evidence="5">
    <location>
        <begin position="331"/>
        <end position="353"/>
    </location>
</feature>
<dbReference type="EMBL" id="JBHSRF010000072">
    <property type="protein sequence ID" value="MFC6085925.1"/>
    <property type="molecule type" value="Genomic_DNA"/>
</dbReference>
<dbReference type="InterPro" id="IPR036259">
    <property type="entry name" value="MFS_trans_sf"/>
</dbReference>
<feature type="transmembrane region" description="Helical" evidence="5">
    <location>
        <begin position="245"/>
        <end position="262"/>
    </location>
</feature>
<gene>
    <name evidence="6" type="ORF">ACFP1K_32490</name>
</gene>
<dbReference type="Pfam" id="PF07690">
    <property type="entry name" value="MFS_1"/>
    <property type="match status" value="1"/>
</dbReference>
<feature type="transmembrane region" description="Helical" evidence="5">
    <location>
        <begin position="207"/>
        <end position="225"/>
    </location>
</feature>
<dbReference type="InterPro" id="IPR051788">
    <property type="entry name" value="MFS_Transporter"/>
</dbReference>
<feature type="transmembrane region" description="Helical" evidence="5">
    <location>
        <begin position="359"/>
        <end position="377"/>
    </location>
</feature>
<evidence type="ECO:0000313" key="7">
    <source>
        <dbReference type="Proteomes" id="UP001596137"/>
    </source>
</evidence>
<dbReference type="SUPFAM" id="SSF103473">
    <property type="entry name" value="MFS general substrate transporter"/>
    <property type="match status" value="1"/>
</dbReference>
<dbReference type="Gene3D" id="1.20.1250.20">
    <property type="entry name" value="MFS general substrate transporter like domains"/>
    <property type="match status" value="2"/>
</dbReference>
<feature type="transmembrane region" description="Helical" evidence="5">
    <location>
        <begin position="50"/>
        <end position="73"/>
    </location>
</feature>
<accession>A0ABW1NSV5</accession>
<dbReference type="CDD" id="cd17393">
    <property type="entry name" value="MFS_MosC_like"/>
    <property type="match status" value="1"/>
</dbReference>
<evidence type="ECO:0000313" key="6">
    <source>
        <dbReference type="EMBL" id="MFC6085925.1"/>
    </source>
</evidence>
<feature type="transmembrane region" description="Helical" evidence="5">
    <location>
        <begin position="167"/>
        <end position="186"/>
    </location>
</feature>
<keyword evidence="4 5" id="KW-0472">Membrane</keyword>
<dbReference type="RefSeq" id="WP_380760586.1">
    <property type="nucleotide sequence ID" value="NZ_JBHSRF010000072.1"/>
</dbReference>
<protein>
    <submittedName>
        <fullName evidence="6">MFS transporter</fullName>
    </submittedName>
</protein>
<name>A0ABW1NSV5_9ACTN</name>
<organism evidence="6 7">
    <name type="scientific">Sphaerisporangium aureirubrum</name>
    <dbReference type="NCBI Taxonomy" id="1544736"/>
    <lineage>
        <taxon>Bacteria</taxon>
        <taxon>Bacillati</taxon>
        <taxon>Actinomycetota</taxon>
        <taxon>Actinomycetes</taxon>
        <taxon>Streptosporangiales</taxon>
        <taxon>Streptosporangiaceae</taxon>
        <taxon>Sphaerisporangium</taxon>
    </lineage>
</organism>
<evidence type="ECO:0000256" key="1">
    <source>
        <dbReference type="ARBA" id="ARBA00004141"/>
    </source>
</evidence>
<dbReference type="Proteomes" id="UP001596137">
    <property type="component" value="Unassembled WGS sequence"/>
</dbReference>
<keyword evidence="2 5" id="KW-0812">Transmembrane</keyword>
<dbReference type="PANTHER" id="PTHR23514">
    <property type="entry name" value="BYPASS OF STOP CODON PROTEIN 6"/>
    <property type="match status" value="1"/>
</dbReference>
<comment type="subcellular location">
    <subcellularLocation>
        <location evidence="1">Membrane</location>
        <topology evidence="1">Multi-pass membrane protein</topology>
    </subcellularLocation>
</comment>
<feature type="transmembrane region" description="Helical" evidence="5">
    <location>
        <begin position="274"/>
        <end position="291"/>
    </location>
</feature>
<dbReference type="PANTHER" id="PTHR23514:SF13">
    <property type="entry name" value="INNER MEMBRANE PROTEIN YBJJ"/>
    <property type="match status" value="1"/>
</dbReference>
<proteinExistence type="predicted"/>
<feature type="transmembrane region" description="Helical" evidence="5">
    <location>
        <begin position="297"/>
        <end position="319"/>
    </location>
</feature>
<evidence type="ECO:0000256" key="3">
    <source>
        <dbReference type="ARBA" id="ARBA00022989"/>
    </source>
</evidence>
<sequence>MSTHANRPLPRPVRSRMAISALFFILGSGFGSWAVRIPDVQAEFALSKPMLGTALLAIAIGSLIGMALAGALAARRDAAPGTRDYAVAFAVALALIPHAPGYAGLCLALLLFGAVNGMLGVAMNAQASLFEQRLGIPILSSCHGIFSLGALGGSLSSGALADAGVSPAVHLAGAGALLTVLAMVIAPFLIHAPPARGTPAFALPDRGLLAFGVLAFCGLLCEGAVTDWSTVYLRDQMDASPGAAGTGYAAFACAMAAGRLIGDRLGVAWGPRRLVRAAGGVALLGAVVILLTPSTIVAVTGFAFLGTGLSVVFPSTLAAAAGHARDRVDGAIAAVSTVGYFGFLMGPPVIGYIASLTGLRGGLAIVAVCACGVVVLAKSLNGSGEAAAVESRYC</sequence>
<keyword evidence="7" id="KW-1185">Reference proteome</keyword>
<reference evidence="7" key="1">
    <citation type="journal article" date="2019" name="Int. J. Syst. Evol. Microbiol.">
        <title>The Global Catalogue of Microorganisms (GCM) 10K type strain sequencing project: providing services to taxonomists for standard genome sequencing and annotation.</title>
        <authorList>
            <consortium name="The Broad Institute Genomics Platform"/>
            <consortium name="The Broad Institute Genome Sequencing Center for Infectious Disease"/>
            <person name="Wu L."/>
            <person name="Ma J."/>
        </authorList>
    </citation>
    <scope>NUCLEOTIDE SEQUENCE [LARGE SCALE GENOMIC DNA]</scope>
    <source>
        <strain evidence="7">JCM 30346</strain>
    </source>
</reference>
<dbReference type="InterPro" id="IPR011701">
    <property type="entry name" value="MFS"/>
</dbReference>
<keyword evidence="3 5" id="KW-1133">Transmembrane helix</keyword>
<evidence type="ECO:0000256" key="2">
    <source>
        <dbReference type="ARBA" id="ARBA00022692"/>
    </source>
</evidence>
<evidence type="ECO:0000256" key="4">
    <source>
        <dbReference type="ARBA" id="ARBA00023136"/>
    </source>
</evidence>
<evidence type="ECO:0000256" key="5">
    <source>
        <dbReference type="SAM" id="Phobius"/>
    </source>
</evidence>
<comment type="caution">
    <text evidence="6">The sequence shown here is derived from an EMBL/GenBank/DDBJ whole genome shotgun (WGS) entry which is preliminary data.</text>
</comment>